<gene>
    <name evidence="2" type="ORF">ACFFTR_28375</name>
</gene>
<name>A0ABV5MDU7_9ACTN</name>
<comment type="caution">
    <text evidence="2">The sequence shown here is derived from an EMBL/GenBank/DDBJ whole genome shotgun (WGS) entry which is preliminary data.</text>
</comment>
<feature type="compositionally biased region" description="Basic and acidic residues" evidence="1">
    <location>
        <begin position="25"/>
        <end position="35"/>
    </location>
</feature>
<proteinExistence type="predicted"/>
<evidence type="ECO:0008006" key="4">
    <source>
        <dbReference type="Google" id="ProtNLM"/>
    </source>
</evidence>
<evidence type="ECO:0000256" key="1">
    <source>
        <dbReference type="SAM" id="MobiDB-lite"/>
    </source>
</evidence>
<sequence length="287" mass="30571">MTNPRPPSADDLEYPQTLAARPKRPSGERGRLRQDEAPHVIFELLKARAPLAGPTYAPHPATGPDPVNGPGEVRSKPTSSRPAQPKWLRWPVIAVVLPLVAGVAVAARPWDRGSGSNSTQAHAVVSAVANPRANQSAPSTPLAVPGPVHGFAGIYEGEFRNLVIAGTRRSPYSNYVSLAETDVKNCMNVGLDERMMPGMFGACYSGLWNGEPSLTGQVTGGPVYFRNANIGGRLAVYGVEKDGSCLTQDYAAVVEGQGRPTYSGTWKCGNATRDHADFRLIQMSPSS</sequence>
<protein>
    <recommendedName>
        <fullName evidence="4">Serine/threonine protein kinase</fullName>
    </recommendedName>
</protein>
<evidence type="ECO:0000313" key="3">
    <source>
        <dbReference type="Proteomes" id="UP001589608"/>
    </source>
</evidence>
<dbReference type="Proteomes" id="UP001589608">
    <property type="component" value="Unassembled WGS sequence"/>
</dbReference>
<keyword evidence="3" id="KW-1185">Reference proteome</keyword>
<feature type="region of interest" description="Disordered" evidence="1">
    <location>
        <begin position="1"/>
        <end position="35"/>
    </location>
</feature>
<accession>A0ABV5MDU7</accession>
<feature type="region of interest" description="Disordered" evidence="1">
    <location>
        <begin position="53"/>
        <end position="83"/>
    </location>
</feature>
<dbReference type="RefSeq" id="WP_223104903.1">
    <property type="nucleotide sequence ID" value="NZ_CP061913.1"/>
</dbReference>
<reference evidence="2 3" key="1">
    <citation type="submission" date="2024-09" db="EMBL/GenBank/DDBJ databases">
        <authorList>
            <person name="Sun Q."/>
            <person name="Mori K."/>
        </authorList>
    </citation>
    <scope>NUCLEOTIDE SEQUENCE [LARGE SCALE GENOMIC DNA]</scope>
    <source>
        <strain evidence="2 3">JCM 3307</strain>
    </source>
</reference>
<evidence type="ECO:0000313" key="2">
    <source>
        <dbReference type="EMBL" id="MFB9447023.1"/>
    </source>
</evidence>
<dbReference type="EMBL" id="JBHMCA010000051">
    <property type="protein sequence ID" value="MFB9447023.1"/>
    <property type="molecule type" value="Genomic_DNA"/>
</dbReference>
<organism evidence="2 3">
    <name type="scientific">Dactylosporangium vinaceum</name>
    <dbReference type="NCBI Taxonomy" id="53362"/>
    <lineage>
        <taxon>Bacteria</taxon>
        <taxon>Bacillati</taxon>
        <taxon>Actinomycetota</taxon>
        <taxon>Actinomycetes</taxon>
        <taxon>Micromonosporales</taxon>
        <taxon>Micromonosporaceae</taxon>
        <taxon>Dactylosporangium</taxon>
    </lineage>
</organism>